<reference evidence="5" key="1">
    <citation type="submission" date="2023-07" db="EMBL/GenBank/DDBJ databases">
        <authorList>
            <consortium name="CYATHOMIX"/>
        </authorList>
    </citation>
    <scope>NUCLEOTIDE SEQUENCE</scope>
    <source>
        <strain evidence="5">N/A</strain>
    </source>
</reference>
<gene>
    <name evidence="5" type="ORF">CYNAS_LOCUS19401</name>
</gene>
<dbReference type="CDD" id="cd00513">
    <property type="entry name" value="Ribosomal_L32_L32e"/>
    <property type="match status" value="1"/>
</dbReference>
<evidence type="ECO:0000313" key="6">
    <source>
        <dbReference type="Proteomes" id="UP001176961"/>
    </source>
</evidence>
<dbReference type="Pfam" id="PF01655">
    <property type="entry name" value="Ribosomal_L32e"/>
    <property type="match status" value="1"/>
</dbReference>
<keyword evidence="3" id="KW-0687">Ribonucleoprotein</keyword>
<dbReference type="GO" id="GO:0006412">
    <property type="term" value="P:translation"/>
    <property type="evidence" value="ECO:0007669"/>
    <property type="project" value="InterPro"/>
</dbReference>
<proteinExistence type="inferred from homology"/>
<dbReference type="SMART" id="SM01393">
    <property type="entry name" value="Ribosomal_L32e"/>
    <property type="match status" value="1"/>
</dbReference>
<dbReference type="PANTHER" id="PTHR23413">
    <property type="entry name" value="60S RIBOSOMAL PROTEIN L32 AND DNA-DIRECTED RNA POLYMERASE II, SUBUNIT N"/>
    <property type="match status" value="1"/>
</dbReference>
<dbReference type="SUPFAM" id="SSF52042">
    <property type="entry name" value="Ribosomal protein L32e"/>
    <property type="match status" value="1"/>
</dbReference>
<evidence type="ECO:0000313" key="5">
    <source>
        <dbReference type="EMBL" id="CAJ0607418.1"/>
    </source>
</evidence>
<evidence type="ECO:0000256" key="3">
    <source>
        <dbReference type="ARBA" id="ARBA00023274"/>
    </source>
</evidence>
<dbReference type="Proteomes" id="UP001176961">
    <property type="component" value="Unassembled WGS sequence"/>
</dbReference>
<sequence>MMDVPRHDTRTRLVLVTQKLDEIAIYGMYAYIRNVLVVRMVFVSGTKVKIVKKKVTKFKRHESERYHRLKPNWRKPKGIDNRVRRRFRGMRAMPTIGFGSDKRTKFVLPCGYKKVLVRNVKDLDMLLMQSFRYIERAAQLNIKLTNGHARIRTEESE</sequence>
<comment type="caution">
    <text evidence="5">The sequence shown here is derived from an EMBL/GenBank/DDBJ whole genome shotgun (WGS) entry which is preliminary data.</text>
</comment>
<accession>A0AA36HCG3</accession>
<dbReference type="GO" id="GO:0003735">
    <property type="term" value="F:structural constituent of ribosome"/>
    <property type="evidence" value="ECO:0007669"/>
    <property type="project" value="InterPro"/>
</dbReference>
<organism evidence="5 6">
    <name type="scientific">Cylicocyclus nassatus</name>
    <name type="common">Nematode worm</name>
    <dbReference type="NCBI Taxonomy" id="53992"/>
    <lineage>
        <taxon>Eukaryota</taxon>
        <taxon>Metazoa</taxon>
        <taxon>Ecdysozoa</taxon>
        <taxon>Nematoda</taxon>
        <taxon>Chromadorea</taxon>
        <taxon>Rhabditida</taxon>
        <taxon>Rhabditina</taxon>
        <taxon>Rhabditomorpha</taxon>
        <taxon>Strongyloidea</taxon>
        <taxon>Strongylidae</taxon>
        <taxon>Cylicocyclus</taxon>
    </lineage>
</organism>
<evidence type="ECO:0000256" key="4">
    <source>
        <dbReference type="ARBA" id="ARBA00035335"/>
    </source>
</evidence>
<evidence type="ECO:0000256" key="2">
    <source>
        <dbReference type="ARBA" id="ARBA00022980"/>
    </source>
</evidence>
<dbReference type="PROSITE" id="PS00580">
    <property type="entry name" value="RIBOSOMAL_L32E"/>
    <property type="match status" value="1"/>
</dbReference>
<protein>
    <recommendedName>
        <fullName evidence="4">60S ribosomal protein L32</fullName>
    </recommendedName>
</protein>
<dbReference type="InterPro" id="IPR018263">
    <property type="entry name" value="Ribosomal_eL32_CS"/>
</dbReference>
<keyword evidence="2" id="KW-0689">Ribosomal protein</keyword>
<evidence type="ECO:0000256" key="1">
    <source>
        <dbReference type="ARBA" id="ARBA00008431"/>
    </source>
</evidence>
<dbReference type="EMBL" id="CATQJL010000316">
    <property type="protein sequence ID" value="CAJ0607418.1"/>
    <property type="molecule type" value="Genomic_DNA"/>
</dbReference>
<name>A0AA36HCG3_CYLNA</name>
<dbReference type="InterPro" id="IPR001515">
    <property type="entry name" value="Ribosomal_eL32"/>
</dbReference>
<dbReference type="InterPro" id="IPR036351">
    <property type="entry name" value="Ribosomal_eL32_sf"/>
</dbReference>
<dbReference type="GO" id="GO:0022625">
    <property type="term" value="C:cytosolic large ribosomal subunit"/>
    <property type="evidence" value="ECO:0007669"/>
    <property type="project" value="TreeGrafter"/>
</dbReference>
<comment type="similarity">
    <text evidence="1">Belongs to the eukaryotic ribosomal protein eL32 family.</text>
</comment>
<keyword evidence="6" id="KW-1185">Reference proteome</keyword>
<dbReference type="AlphaFoldDB" id="A0AA36HCG3"/>
<dbReference type="PANTHER" id="PTHR23413:SF1">
    <property type="entry name" value="RIBOSOMAL PROTEIN L32"/>
    <property type="match status" value="1"/>
</dbReference>